<dbReference type="PROSITE" id="PS00138">
    <property type="entry name" value="SUBTILASE_SER"/>
    <property type="match status" value="1"/>
</dbReference>
<feature type="active site" description="Charge relay system" evidence="5">
    <location>
        <position position="138"/>
    </location>
</feature>
<dbReference type="STRING" id="363999.A0A439D806"/>
<dbReference type="InterPro" id="IPR000209">
    <property type="entry name" value="Peptidase_S8/S53_dom"/>
</dbReference>
<feature type="active site" description="Charge relay system" evidence="5">
    <location>
        <position position="172"/>
    </location>
</feature>
<dbReference type="InterPro" id="IPR034193">
    <property type="entry name" value="PCSK9_ProteinaseK-like"/>
</dbReference>
<evidence type="ECO:0000313" key="10">
    <source>
        <dbReference type="Proteomes" id="UP000286045"/>
    </source>
</evidence>
<keyword evidence="2 5" id="KW-0645">Protease</keyword>
<feature type="chain" id="PRO_5019585017" description="Peptidase S8/S53 domain-containing protein" evidence="7">
    <location>
        <begin position="16"/>
        <end position="400"/>
    </location>
</feature>
<accession>A0A439D806</accession>
<dbReference type="AlphaFoldDB" id="A0A439D806"/>
<evidence type="ECO:0000256" key="5">
    <source>
        <dbReference type="PROSITE-ProRule" id="PRU01240"/>
    </source>
</evidence>
<dbReference type="PANTHER" id="PTHR43806">
    <property type="entry name" value="PEPTIDASE S8"/>
    <property type="match status" value="1"/>
</dbReference>
<keyword evidence="7" id="KW-0732">Signal</keyword>
<feature type="active site" description="Charge relay system" evidence="5">
    <location>
        <position position="329"/>
    </location>
</feature>
<dbReference type="Proteomes" id="UP000286045">
    <property type="component" value="Unassembled WGS sequence"/>
</dbReference>
<evidence type="ECO:0000256" key="3">
    <source>
        <dbReference type="ARBA" id="ARBA00022801"/>
    </source>
</evidence>
<dbReference type="GO" id="GO:0004252">
    <property type="term" value="F:serine-type endopeptidase activity"/>
    <property type="evidence" value="ECO:0007669"/>
    <property type="project" value="UniProtKB-UniRule"/>
</dbReference>
<dbReference type="EMBL" id="RYZI01000110">
    <property type="protein sequence ID" value="RWA10537.1"/>
    <property type="molecule type" value="Genomic_DNA"/>
</dbReference>
<proteinExistence type="inferred from homology"/>
<evidence type="ECO:0000256" key="1">
    <source>
        <dbReference type="ARBA" id="ARBA00011073"/>
    </source>
</evidence>
<keyword evidence="3 5" id="KW-0378">Hydrolase</keyword>
<evidence type="ECO:0000313" key="9">
    <source>
        <dbReference type="EMBL" id="RWA10537.1"/>
    </source>
</evidence>
<comment type="caution">
    <text evidence="9">The sequence shown here is derived from an EMBL/GenBank/DDBJ whole genome shotgun (WGS) entry which is preliminary data.</text>
</comment>
<dbReference type="InterPro" id="IPR037045">
    <property type="entry name" value="S8pro/Inhibitor_I9_sf"/>
</dbReference>
<keyword evidence="10" id="KW-1185">Reference proteome</keyword>
<gene>
    <name evidence="9" type="ORF">EKO27_g4567</name>
</gene>
<dbReference type="InterPro" id="IPR015500">
    <property type="entry name" value="Peptidase_S8_subtilisin-rel"/>
</dbReference>
<dbReference type="PANTHER" id="PTHR43806:SF58">
    <property type="entry name" value="ALKALINE PROTEASE 1-RELATED"/>
    <property type="match status" value="1"/>
</dbReference>
<dbReference type="PROSITE" id="PS00136">
    <property type="entry name" value="SUBTILASE_ASP"/>
    <property type="match status" value="1"/>
</dbReference>
<evidence type="ECO:0000256" key="2">
    <source>
        <dbReference type="ARBA" id="ARBA00022670"/>
    </source>
</evidence>
<dbReference type="SUPFAM" id="SSF52743">
    <property type="entry name" value="Subtilisin-like"/>
    <property type="match status" value="1"/>
</dbReference>
<dbReference type="Gene3D" id="3.30.70.80">
    <property type="entry name" value="Peptidase S8 propeptide/proteinase inhibitor I9"/>
    <property type="match status" value="1"/>
</dbReference>
<dbReference type="Gene3D" id="3.40.50.200">
    <property type="entry name" value="Peptidase S8/S53 domain"/>
    <property type="match status" value="1"/>
</dbReference>
<dbReference type="InterPro" id="IPR023828">
    <property type="entry name" value="Peptidase_S8_Ser-AS"/>
</dbReference>
<dbReference type="PRINTS" id="PR00723">
    <property type="entry name" value="SUBTILISIN"/>
</dbReference>
<dbReference type="CDD" id="cd04077">
    <property type="entry name" value="Peptidases_S8_PCSK9_ProteinaseK_like"/>
    <property type="match status" value="1"/>
</dbReference>
<dbReference type="InterPro" id="IPR022398">
    <property type="entry name" value="Peptidase_S8_His-AS"/>
</dbReference>
<protein>
    <recommendedName>
        <fullName evidence="8">Peptidase S8/S53 domain-containing protein</fullName>
    </recommendedName>
</protein>
<dbReference type="GO" id="GO:0006508">
    <property type="term" value="P:proteolysis"/>
    <property type="evidence" value="ECO:0007669"/>
    <property type="project" value="UniProtKB-KW"/>
</dbReference>
<dbReference type="SUPFAM" id="SSF54897">
    <property type="entry name" value="Protease propeptides/inhibitors"/>
    <property type="match status" value="1"/>
</dbReference>
<reference evidence="9 10" key="1">
    <citation type="submission" date="2018-12" db="EMBL/GenBank/DDBJ databases">
        <title>Draft genome sequence of Xylaria grammica IHI A82.</title>
        <authorList>
            <person name="Buettner E."/>
            <person name="Kellner H."/>
        </authorList>
    </citation>
    <scope>NUCLEOTIDE SEQUENCE [LARGE SCALE GENOMIC DNA]</scope>
    <source>
        <strain evidence="9 10">IHI A82</strain>
    </source>
</reference>
<dbReference type="FunFam" id="3.40.50.200:FF:000007">
    <property type="entry name" value="Subtilisin-like serine protease"/>
    <property type="match status" value="1"/>
</dbReference>
<evidence type="ECO:0000256" key="6">
    <source>
        <dbReference type="RuleBase" id="RU003355"/>
    </source>
</evidence>
<dbReference type="InterPro" id="IPR023827">
    <property type="entry name" value="Peptidase_S8_Asp-AS"/>
</dbReference>
<comment type="similarity">
    <text evidence="1 5 6">Belongs to the peptidase S8 family.</text>
</comment>
<name>A0A439D806_9PEZI</name>
<feature type="domain" description="Peptidase S8/S53" evidence="8">
    <location>
        <begin position="131"/>
        <end position="344"/>
    </location>
</feature>
<dbReference type="PROSITE" id="PS00137">
    <property type="entry name" value="SUBTILASE_HIS"/>
    <property type="match status" value="1"/>
</dbReference>
<evidence type="ECO:0000259" key="8">
    <source>
        <dbReference type="Pfam" id="PF00082"/>
    </source>
</evidence>
<dbReference type="PROSITE" id="PS51892">
    <property type="entry name" value="SUBTILASE"/>
    <property type="match status" value="1"/>
</dbReference>
<sequence>MRLFALLLSTSLVLAAPLLEAKGKAIPGKWIVVMKEDYDASSTKRDITIESLVAPRHTFSMGKFNAYAIDTSDKMVNEIAKLEEVAYIEPDVMVETATTASETNSPWGLARISNREPNASSYIYDDSAGEGTYTYIIDSGIFIDHPEFEGRASWGPSFVADDSNPTVDENGHGTHVAGIAGSKTYGVAKKTNLIAVKVLNAAGSGPISQIIAGIQWVVNDAKSKNRLNKSVSNISLGAVSIGNSTMSLAAGAAVEEGLFVAAAAGNAQTPVEFFSPAQYPTVCSIAASARDDSRAYFSNYGNGIDLFAPGVDVVSTYNNGSTAMLSGTSMAAPHIAGLGAYLLGLEGDRDPIALCKRMQDLATKDIVTDSMSPNNMLAFNGADVSLKDYLEHLLEKLGGE</sequence>
<dbReference type="Pfam" id="PF00082">
    <property type="entry name" value="Peptidase_S8"/>
    <property type="match status" value="1"/>
</dbReference>
<evidence type="ECO:0000256" key="4">
    <source>
        <dbReference type="ARBA" id="ARBA00022825"/>
    </source>
</evidence>
<evidence type="ECO:0000256" key="7">
    <source>
        <dbReference type="SAM" id="SignalP"/>
    </source>
</evidence>
<organism evidence="9 10">
    <name type="scientific">Xylaria grammica</name>
    <dbReference type="NCBI Taxonomy" id="363999"/>
    <lineage>
        <taxon>Eukaryota</taxon>
        <taxon>Fungi</taxon>
        <taxon>Dikarya</taxon>
        <taxon>Ascomycota</taxon>
        <taxon>Pezizomycotina</taxon>
        <taxon>Sordariomycetes</taxon>
        <taxon>Xylariomycetidae</taxon>
        <taxon>Xylariales</taxon>
        <taxon>Xylariaceae</taxon>
        <taxon>Xylaria</taxon>
    </lineage>
</organism>
<dbReference type="InterPro" id="IPR036852">
    <property type="entry name" value="Peptidase_S8/S53_dom_sf"/>
</dbReference>
<feature type="signal peptide" evidence="7">
    <location>
        <begin position="1"/>
        <end position="15"/>
    </location>
</feature>
<dbReference type="InterPro" id="IPR050131">
    <property type="entry name" value="Peptidase_S8_subtilisin-like"/>
</dbReference>
<keyword evidence="4 5" id="KW-0720">Serine protease</keyword>